<dbReference type="Pfam" id="PF13354">
    <property type="entry name" value="Beta-lactamase2"/>
    <property type="match status" value="1"/>
</dbReference>
<dbReference type="GO" id="GO:0046677">
    <property type="term" value="P:response to antibiotic"/>
    <property type="evidence" value="ECO:0007669"/>
    <property type="project" value="InterPro"/>
</dbReference>
<dbReference type="GO" id="GO:0030655">
    <property type="term" value="P:beta-lactam antibiotic catabolic process"/>
    <property type="evidence" value="ECO:0007669"/>
    <property type="project" value="InterPro"/>
</dbReference>
<dbReference type="PANTHER" id="PTHR35333:SF3">
    <property type="entry name" value="BETA-LACTAMASE-TYPE TRANSPEPTIDASE FOLD CONTAINING PROTEIN"/>
    <property type="match status" value="1"/>
</dbReference>
<gene>
    <name evidence="5" type="ORF">G7070_02350</name>
</gene>
<dbReference type="InterPro" id="IPR045155">
    <property type="entry name" value="Beta-lactam_cat"/>
</dbReference>
<dbReference type="InterPro" id="IPR000871">
    <property type="entry name" value="Beta-lactam_class-A"/>
</dbReference>
<dbReference type="Proteomes" id="UP000501058">
    <property type="component" value="Chromosome"/>
</dbReference>
<dbReference type="PANTHER" id="PTHR35333">
    <property type="entry name" value="BETA-LACTAMASE"/>
    <property type="match status" value="1"/>
</dbReference>
<name>A0A6G7Y3T2_9ACTN</name>
<evidence type="ECO:0000313" key="5">
    <source>
        <dbReference type="EMBL" id="QIK71336.1"/>
    </source>
</evidence>
<dbReference type="Gene3D" id="3.40.710.10">
    <property type="entry name" value="DD-peptidase/beta-lactamase superfamily"/>
    <property type="match status" value="1"/>
</dbReference>
<protein>
    <recommendedName>
        <fullName evidence="1">Beta-lactamase</fullName>
    </recommendedName>
    <alternativeName>
        <fullName evidence="2">Penicillinase</fullName>
    </alternativeName>
</protein>
<evidence type="ECO:0000259" key="4">
    <source>
        <dbReference type="Pfam" id="PF13354"/>
    </source>
</evidence>
<dbReference type="PROSITE" id="PS51318">
    <property type="entry name" value="TAT"/>
    <property type="match status" value="1"/>
</dbReference>
<dbReference type="KEGG" id="prv:G7070_02350"/>
<proteinExistence type="predicted"/>
<dbReference type="SUPFAM" id="SSF56601">
    <property type="entry name" value="beta-lactamase/transpeptidase-like"/>
    <property type="match status" value="1"/>
</dbReference>
<dbReference type="EMBL" id="CP049865">
    <property type="protein sequence ID" value="QIK71336.1"/>
    <property type="molecule type" value="Genomic_DNA"/>
</dbReference>
<dbReference type="InterPro" id="IPR006311">
    <property type="entry name" value="TAT_signal"/>
</dbReference>
<accession>A0A6G7Y3T2</accession>
<evidence type="ECO:0000256" key="2">
    <source>
        <dbReference type="ARBA" id="ARBA00030171"/>
    </source>
</evidence>
<evidence type="ECO:0000313" key="6">
    <source>
        <dbReference type="Proteomes" id="UP000501058"/>
    </source>
</evidence>
<dbReference type="RefSeq" id="WP_166231676.1">
    <property type="nucleotide sequence ID" value="NZ_CP049865.1"/>
</dbReference>
<keyword evidence="3" id="KW-0732">Signal</keyword>
<evidence type="ECO:0000256" key="1">
    <source>
        <dbReference type="ARBA" id="ARBA00018879"/>
    </source>
</evidence>
<dbReference type="PROSITE" id="PS51257">
    <property type="entry name" value="PROKAR_LIPOPROTEIN"/>
    <property type="match status" value="1"/>
</dbReference>
<evidence type="ECO:0000256" key="3">
    <source>
        <dbReference type="SAM" id="SignalP"/>
    </source>
</evidence>
<feature type="domain" description="Beta-lactamase class A catalytic" evidence="4">
    <location>
        <begin position="110"/>
        <end position="250"/>
    </location>
</feature>
<sequence>MTPLSRRGLLVGAAALALTACSKGAPSVPAPPPLTGSVRDQLQALMELYAKTTDLLGLSVRDRRTGGTFSFNGGYDTQSASIAKVMIALMALNKARAAGEDLPFDRYRQLSKAIVNSDNDSADALWEFVGGGDQYTRLAVGLGLPNTHADPRSPFWSWTNTTPDDQRVLIDRLVEGTPAVHDEDRLYLVDVMTKTNSEQTWGVGHDRRKDKVEVAMKNGWVQFKSLDNLWAVNSIGHVVGEGRDYTAAIMCRRPTFDEGRDLVDAIGAGLFTIFGSGELV</sequence>
<dbReference type="InterPro" id="IPR012338">
    <property type="entry name" value="Beta-lactam/transpept-like"/>
</dbReference>
<feature type="signal peptide" evidence="3">
    <location>
        <begin position="1"/>
        <end position="24"/>
    </location>
</feature>
<reference evidence="5 6" key="1">
    <citation type="submission" date="2020-03" db="EMBL/GenBank/DDBJ databases">
        <title>Propioniciclava sp. nov., isolated from Hydrophilus acuminatus.</title>
        <authorList>
            <person name="Hyun D.-W."/>
            <person name="Bae J.-W."/>
        </authorList>
    </citation>
    <scope>NUCLEOTIDE SEQUENCE [LARGE SCALE GENOMIC DNA]</scope>
    <source>
        <strain evidence="5 6">HDW11</strain>
    </source>
</reference>
<feature type="chain" id="PRO_5026018111" description="Beta-lactamase" evidence="3">
    <location>
        <begin position="25"/>
        <end position="280"/>
    </location>
</feature>
<dbReference type="GO" id="GO:0008800">
    <property type="term" value="F:beta-lactamase activity"/>
    <property type="evidence" value="ECO:0007669"/>
    <property type="project" value="InterPro"/>
</dbReference>
<organism evidence="5 6">
    <name type="scientific">Propioniciclava coleopterorum</name>
    <dbReference type="NCBI Taxonomy" id="2714937"/>
    <lineage>
        <taxon>Bacteria</taxon>
        <taxon>Bacillati</taxon>
        <taxon>Actinomycetota</taxon>
        <taxon>Actinomycetes</taxon>
        <taxon>Propionibacteriales</taxon>
        <taxon>Propionibacteriaceae</taxon>
        <taxon>Propioniciclava</taxon>
    </lineage>
</organism>
<dbReference type="AlphaFoldDB" id="A0A6G7Y3T2"/>
<keyword evidence="6" id="KW-1185">Reference proteome</keyword>